<feature type="domain" description="VLRF1" evidence="12">
    <location>
        <begin position="187"/>
        <end position="353"/>
    </location>
</feature>
<dbReference type="GO" id="GO:0036503">
    <property type="term" value="P:ERAD pathway"/>
    <property type="evidence" value="ECO:0007669"/>
    <property type="project" value="TreeGrafter"/>
</dbReference>
<evidence type="ECO:0000256" key="10">
    <source>
        <dbReference type="PROSITE-ProRule" id="PRU01389"/>
    </source>
</evidence>
<feature type="region of interest" description="Disordered" evidence="11">
    <location>
        <begin position="212"/>
        <end position="233"/>
    </location>
</feature>
<feature type="region of interest" description="Disordered" evidence="11">
    <location>
        <begin position="25"/>
        <end position="44"/>
    </location>
</feature>
<dbReference type="PANTHER" id="PTHR16036">
    <property type="entry name" value="ANKYRIN REPEAT AND ZINC FINGER DOMAIN-CONTAINING PROTEIN 1"/>
    <property type="match status" value="1"/>
</dbReference>
<feature type="region of interest" description="Disordered" evidence="11">
    <location>
        <begin position="127"/>
        <end position="146"/>
    </location>
</feature>
<keyword evidence="6 10" id="KW-0255">Endonuclease</keyword>
<organism evidence="13 14">
    <name type="scientific">Crepidotus variabilis</name>
    <dbReference type="NCBI Taxonomy" id="179855"/>
    <lineage>
        <taxon>Eukaryota</taxon>
        <taxon>Fungi</taxon>
        <taxon>Dikarya</taxon>
        <taxon>Basidiomycota</taxon>
        <taxon>Agaricomycotina</taxon>
        <taxon>Agaricomycetes</taxon>
        <taxon>Agaricomycetidae</taxon>
        <taxon>Agaricales</taxon>
        <taxon>Agaricineae</taxon>
        <taxon>Crepidotaceae</taxon>
        <taxon>Crepidotus</taxon>
    </lineage>
</organism>
<evidence type="ECO:0000259" key="12">
    <source>
        <dbReference type="PROSITE" id="PS52044"/>
    </source>
</evidence>
<feature type="compositionally biased region" description="Basic and acidic residues" evidence="11">
    <location>
        <begin position="568"/>
        <end position="588"/>
    </location>
</feature>
<evidence type="ECO:0000256" key="8">
    <source>
        <dbReference type="ARBA" id="ARBA00023043"/>
    </source>
</evidence>
<keyword evidence="5" id="KW-0677">Repeat</keyword>
<dbReference type="InterPro" id="IPR041175">
    <property type="entry name" value="VLRF1/Vms1"/>
</dbReference>
<feature type="compositionally biased region" description="Basic and acidic residues" evidence="11">
    <location>
        <begin position="387"/>
        <end position="401"/>
    </location>
</feature>
<keyword evidence="3 10" id="KW-0963">Cytoplasm</keyword>
<name>A0A9P6EC82_9AGAR</name>
<reference evidence="13" key="1">
    <citation type="submission" date="2020-11" db="EMBL/GenBank/DDBJ databases">
        <authorList>
            <consortium name="DOE Joint Genome Institute"/>
            <person name="Ahrendt S."/>
            <person name="Riley R."/>
            <person name="Andreopoulos W."/>
            <person name="Labutti K."/>
            <person name="Pangilinan J."/>
            <person name="Ruiz-Duenas F.J."/>
            <person name="Barrasa J.M."/>
            <person name="Sanchez-Garcia M."/>
            <person name="Camarero S."/>
            <person name="Miyauchi S."/>
            <person name="Serrano A."/>
            <person name="Linde D."/>
            <person name="Babiker R."/>
            <person name="Drula E."/>
            <person name="Ayuso-Fernandez I."/>
            <person name="Pacheco R."/>
            <person name="Padilla G."/>
            <person name="Ferreira P."/>
            <person name="Barriuso J."/>
            <person name="Kellner H."/>
            <person name="Castanera R."/>
            <person name="Alfaro M."/>
            <person name="Ramirez L."/>
            <person name="Pisabarro A.G."/>
            <person name="Kuo A."/>
            <person name="Tritt A."/>
            <person name="Lipzen A."/>
            <person name="He G."/>
            <person name="Yan M."/>
            <person name="Ng V."/>
            <person name="Cullen D."/>
            <person name="Martin F."/>
            <person name="Rosso M.-N."/>
            <person name="Henrissat B."/>
            <person name="Hibbett D."/>
            <person name="Martinez A.T."/>
            <person name="Grigoriev I.V."/>
        </authorList>
    </citation>
    <scope>NUCLEOTIDE SEQUENCE</scope>
    <source>
        <strain evidence="13">CBS 506.95</strain>
    </source>
</reference>
<dbReference type="PANTHER" id="PTHR16036:SF2">
    <property type="entry name" value="TRNA ENDONUCLEASE ANKZF1"/>
    <property type="match status" value="1"/>
</dbReference>
<evidence type="ECO:0000256" key="2">
    <source>
        <dbReference type="ARBA" id="ARBA00009262"/>
    </source>
</evidence>
<dbReference type="GO" id="GO:0016787">
    <property type="term" value="F:hydrolase activity"/>
    <property type="evidence" value="ECO:0007669"/>
    <property type="project" value="UniProtKB-KW"/>
</dbReference>
<dbReference type="Gene3D" id="1.25.40.20">
    <property type="entry name" value="Ankyrin repeat-containing domain"/>
    <property type="match status" value="1"/>
</dbReference>
<gene>
    <name evidence="13" type="ORF">CPB83DRAFT_858397</name>
</gene>
<feature type="region of interest" description="Disordered" evidence="11">
    <location>
        <begin position="381"/>
        <end position="401"/>
    </location>
</feature>
<evidence type="ECO:0000256" key="11">
    <source>
        <dbReference type="SAM" id="MobiDB-lite"/>
    </source>
</evidence>
<sequence length="648" mass="72594">MQTSQHHVFSLPQELLETLTPRNLVNKEPPRASSPEPVVSATNSGPRACNICQGVIFLNVDEQRTHFRSDWHRYNVKTRLAGRQTVNEASFSQLVEGLEDSLSGSASSEDDDEDSDAVNSLVNKAKQLITRSPSPDSSSKNPPVTALTWFHSPPSTQIGIYRALLPLKTDPTHYLDELRNLQRPVTTGRKWAMFMVAGGHFAGAVVRVSPAVEDEEDEVQSGRKKKQKKPKPDAEVFLHKTFHRYTTRRKQGGSQSANDNAKGPAKSAGALLRRYGEQALRDDIRGLLLEWAEEIADCDRIWVRASTSNRRIFYNYEGAHWTKEDPRLRGFPFPTRRPTQSELSRCLLELTRPKISHFTEQELLAQDEAYLASLPKARPILPSASHPMEKEKLPKAPKLSKDEEAIREKWSRLLEMVSKNRVEALKAFLEREGPSLGGPDAPIPEWTNERKGTILQVAVSAGNEEITCWLLEEGNADPTIAVPLSKTQGEGEHVRELSEDDEGPSKVSRRTAYDLAKTKALRDIFRRVAAAQPDRWDWFGAGHVPSALTQEMEVEQEEKKKVKRKGLRDRVKEREAREKEKEKDRPKTPEISATTKVTTSAASNSNRLGGAAGVTEGISGLTPEMRAKVERERRARAAEARLNTLGRA</sequence>
<comment type="domain">
    <text evidence="10">The VLRF1 domain mediates binding to the 60S ribosomal subunit.</text>
</comment>
<feature type="compositionally biased region" description="Low complexity" evidence="11">
    <location>
        <begin position="592"/>
        <end position="605"/>
    </location>
</feature>
<evidence type="ECO:0000256" key="4">
    <source>
        <dbReference type="ARBA" id="ARBA00022722"/>
    </source>
</evidence>
<comment type="similarity">
    <text evidence="2 10">Belongs to the ANKZF1/VMS1 family.</text>
</comment>
<feature type="region of interest" description="Disordered" evidence="11">
    <location>
        <begin position="246"/>
        <end position="265"/>
    </location>
</feature>
<feature type="compositionally biased region" description="Basic and acidic residues" evidence="11">
    <location>
        <begin position="625"/>
        <end position="635"/>
    </location>
</feature>
<dbReference type="InterPro" id="IPR047139">
    <property type="entry name" value="ANKZ1/VMS1"/>
</dbReference>
<dbReference type="InterPro" id="IPR036770">
    <property type="entry name" value="Ankyrin_rpt-contain_sf"/>
</dbReference>
<keyword evidence="14" id="KW-1185">Reference proteome</keyword>
<dbReference type="Proteomes" id="UP000807306">
    <property type="component" value="Unassembled WGS sequence"/>
</dbReference>
<evidence type="ECO:0000256" key="5">
    <source>
        <dbReference type="ARBA" id="ARBA00022737"/>
    </source>
</evidence>
<dbReference type="Pfam" id="PF18826">
    <property type="entry name" value="bVLRF1"/>
    <property type="match status" value="1"/>
</dbReference>
<evidence type="ECO:0000256" key="7">
    <source>
        <dbReference type="ARBA" id="ARBA00022801"/>
    </source>
</evidence>
<comment type="subcellular location">
    <subcellularLocation>
        <location evidence="1">Cytoplasm</location>
    </subcellularLocation>
</comment>
<dbReference type="GO" id="GO:0005737">
    <property type="term" value="C:cytoplasm"/>
    <property type="evidence" value="ECO:0007669"/>
    <property type="project" value="UniProtKB-SubCell"/>
</dbReference>
<dbReference type="AlphaFoldDB" id="A0A9P6EC82"/>
<accession>A0A9P6EC82</accession>
<evidence type="ECO:0000256" key="9">
    <source>
        <dbReference type="ARBA" id="ARBA00023054"/>
    </source>
</evidence>
<proteinExistence type="inferred from homology"/>
<comment type="caution">
    <text evidence="13">The sequence shown here is derived from an EMBL/GenBank/DDBJ whole genome shotgun (WGS) entry which is preliminary data.</text>
</comment>
<keyword evidence="7 10" id="KW-0378">Hydrolase</keyword>
<keyword evidence="4 10" id="KW-0540">Nuclease</keyword>
<feature type="active site" evidence="10">
    <location>
        <position position="255"/>
    </location>
</feature>
<feature type="region of interest" description="Disordered" evidence="11">
    <location>
        <begin position="555"/>
        <end position="635"/>
    </location>
</feature>
<evidence type="ECO:0000313" key="14">
    <source>
        <dbReference type="Proteomes" id="UP000807306"/>
    </source>
</evidence>
<evidence type="ECO:0000256" key="1">
    <source>
        <dbReference type="ARBA" id="ARBA00004496"/>
    </source>
</evidence>
<evidence type="ECO:0000313" key="13">
    <source>
        <dbReference type="EMBL" id="KAF9526134.1"/>
    </source>
</evidence>
<keyword evidence="8" id="KW-0040">ANK repeat</keyword>
<feature type="region of interest" description="Disordered" evidence="11">
    <location>
        <begin position="486"/>
        <end position="508"/>
    </location>
</feature>
<dbReference type="PROSITE" id="PS52044">
    <property type="entry name" value="VLRF1"/>
    <property type="match status" value="1"/>
</dbReference>
<dbReference type="OrthoDB" id="429841at2759"/>
<protein>
    <recommendedName>
        <fullName evidence="12">VLRF1 domain-containing protein</fullName>
    </recommendedName>
</protein>
<dbReference type="EMBL" id="MU157875">
    <property type="protein sequence ID" value="KAF9526134.1"/>
    <property type="molecule type" value="Genomic_DNA"/>
</dbReference>
<evidence type="ECO:0000256" key="6">
    <source>
        <dbReference type="ARBA" id="ARBA00022759"/>
    </source>
</evidence>
<evidence type="ECO:0000256" key="3">
    <source>
        <dbReference type="ARBA" id="ARBA00022490"/>
    </source>
</evidence>
<dbReference type="GO" id="GO:0004519">
    <property type="term" value="F:endonuclease activity"/>
    <property type="evidence" value="ECO:0007669"/>
    <property type="project" value="UniProtKB-KW"/>
</dbReference>
<feature type="compositionally biased region" description="Low complexity" evidence="11">
    <location>
        <begin position="132"/>
        <end position="143"/>
    </location>
</feature>
<keyword evidence="9" id="KW-0175">Coiled coil</keyword>